<protein>
    <submittedName>
        <fullName evidence="1">Uncharacterized protein</fullName>
    </submittedName>
</protein>
<accession>A0ACC0JYW7</accession>
<comment type="caution">
    <text evidence="1">The sequence shown here is derived from an EMBL/GenBank/DDBJ whole genome shotgun (WGS) entry which is preliminary data.</text>
</comment>
<evidence type="ECO:0000313" key="1">
    <source>
        <dbReference type="EMBL" id="KAI8429446.1"/>
    </source>
</evidence>
<gene>
    <name evidence="1" type="ORF">MSG28_000086</name>
</gene>
<sequence length="270" mass="30868">MPMESEGPRTLLRARRRETAAEQMSRQQKEIEERSGPVRDEVQQAVTHNETHPKLKRQLEKRRSLIECDKHREKNALAHKTMMVQISGDSCAAAQQETGGNCVQLRRQLKRPLDRRCSPIEVPSALCCRYCGDCNLFLDRPVKRMRLCHADSDKGSRPHRRRPARRKLDRPRRTRNINRVAKRRERRPCTCSKCFKKPVCRKNIANICVYVANKRIGTDTLPLGENAAILKPKGSIQGSNHSVGIHTPASRHQSVSSYNSFDSSDHPPVV</sequence>
<dbReference type="EMBL" id="CM046131">
    <property type="protein sequence ID" value="KAI8429446.1"/>
    <property type="molecule type" value="Genomic_DNA"/>
</dbReference>
<keyword evidence="2" id="KW-1185">Reference proteome</keyword>
<reference evidence="1 2" key="1">
    <citation type="journal article" date="2022" name="Genome Biol. Evol.">
        <title>The Spruce Budworm Genome: Reconstructing the Evolutionary History of Antifreeze Proteins.</title>
        <authorList>
            <person name="Beliveau C."/>
            <person name="Gagne P."/>
            <person name="Picq S."/>
            <person name="Vernygora O."/>
            <person name="Keeling C.I."/>
            <person name="Pinkney K."/>
            <person name="Doucet D."/>
            <person name="Wen F."/>
            <person name="Johnston J.S."/>
            <person name="Maaroufi H."/>
            <person name="Boyle B."/>
            <person name="Laroche J."/>
            <person name="Dewar K."/>
            <person name="Juretic N."/>
            <person name="Blackburn G."/>
            <person name="Nisole A."/>
            <person name="Brunet B."/>
            <person name="Brandao M."/>
            <person name="Lumley L."/>
            <person name="Duan J."/>
            <person name="Quan G."/>
            <person name="Lucarotti C.J."/>
            <person name="Roe A.D."/>
            <person name="Sperling F.A.H."/>
            <person name="Levesque R.C."/>
            <person name="Cusson M."/>
        </authorList>
    </citation>
    <scope>NUCLEOTIDE SEQUENCE [LARGE SCALE GENOMIC DNA]</scope>
    <source>
        <strain evidence="1">Glfc:IPQL:Cfum</strain>
    </source>
</reference>
<evidence type="ECO:0000313" key="2">
    <source>
        <dbReference type="Proteomes" id="UP001064048"/>
    </source>
</evidence>
<organism evidence="1 2">
    <name type="scientific">Choristoneura fumiferana</name>
    <name type="common">Spruce budworm moth</name>
    <name type="synonym">Archips fumiferana</name>
    <dbReference type="NCBI Taxonomy" id="7141"/>
    <lineage>
        <taxon>Eukaryota</taxon>
        <taxon>Metazoa</taxon>
        <taxon>Ecdysozoa</taxon>
        <taxon>Arthropoda</taxon>
        <taxon>Hexapoda</taxon>
        <taxon>Insecta</taxon>
        <taxon>Pterygota</taxon>
        <taxon>Neoptera</taxon>
        <taxon>Endopterygota</taxon>
        <taxon>Lepidoptera</taxon>
        <taxon>Glossata</taxon>
        <taxon>Ditrysia</taxon>
        <taxon>Tortricoidea</taxon>
        <taxon>Tortricidae</taxon>
        <taxon>Tortricinae</taxon>
        <taxon>Choristoneura</taxon>
    </lineage>
</organism>
<dbReference type="Proteomes" id="UP001064048">
    <property type="component" value="Chromosome Z"/>
</dbReference>
<proteinExistence type="predicted"/>
<name>A0ACC0JYW7_CHOFU</name>